<dbReference type="InterPro" id="IPR006218">
    <property type="entry name" value="DAHP1/KDSA"/>
</dbReference>
<dbReference type="AlphaFoldDB" id="A0A5C7ETX5"/>
<name>A0A5C7ETX5_9PROT</name>
<accession>A0A5C7ETX5</accession>
<evidence type="ECO:0000259" key="2">
    <source>
        <dbReference type="Pfam" id="PF00793"/>
    </source>
</evidence>
<dbReference type="EMBL" id="VPFL01000007">
    <property type="protein sequence ID" value="TXF12204.1"/>
    <property type="molecule type" value="Genomic_DNA"/>
</dbReference>
<sequence>MILILEENVDLNGPEFKQLMEHLASLPGIETRIHHEKGTERVLTEVYLIGSTLQLSVEDMKALPCVERVVRVSEPYRVLGRHKDDQRLSYFDYNGLRFGQDTLHVFAGLCAVDTREHVEMMMRALRDHGQVCTRMGAYKPRTSPYSFQGHGKACLPYVFELAGKYGIKVIAMEITHEDHIDQIREALHMTGNPTGVMLQIGTRNAQNFELLKAVGRQQEFPVLFKRGFGITLDESLNAAEYLASEGNRKVIFGLRGMKTNMGDPHRNFVDFSHVPVVKRLTRMPVCIDPSHSVGSRAMAPDGLLDIMHVTAQGVIAGANMILVDFHPEPSKALVDGPQALTLAELPYFLEDVRIAREAYLRRAALAASFRQSSEGPATAAA</sequence>
<dbReference type="PANTHER" id="PTHR43018">
    <property type="entry name" value="PHOSPHO-2-DEHYDRO-3-DEOXYHEPTONATE ALDOLASE"/>
    <property type="match status" value="1"/>
</dbReference>
<evidence type="ECO:0000313" key="3">
    <source>
        <dbReference type="EMBL" id="TXF12204.1"/>
    </source>
</evidence>
<dbReference type="Pfam" id="PF00793">
    <property type="entry name" value="DAHP_synth_1"/>
    <property type="match status" value="1"/>
</dbReference>
<gene>
    <name evidence="3" type="ORF">FR698_06600</name>
</gene>
<protein>
    <submittedName>
        <fullName evidence="3">3-deoxy-7-phosphoheptulonate synthase</fullName>
    </submittedName>
</protein>
<organism evidence="3 4">
    <name type="scientific">Pelomicrobium methylotrophicum</name>
    <dbReference type="NCBI Taxonomy" id="2602750"/>
    <lineage>
        <taxon>Bacteria</taxon>
        <taxon>Pseudomonadati</taxon>
        <taxon>Pseudomonadota</taxon>
        <taxon>Hydrogenophilia</taxon>
        <taxon>Hydrogenophilia incertae sedis</taxon>
        <taxon>Pelomicrobium</taxon>
    </lineage>
</organism>
<dbReference type="InterPro" id="IPR013785">
    <property type="entry name" value="Aldolase_TIM"/>
</dbReference>
<keyword evidence="1" id="KW-0808">Transferase</keyword>
<evidence type="ECO:0000256" key="1">
    <source>
        <dbReference type="ARBA" id="ARBA00022679"/>
    </source>
</evidence>
<keyword evidence="4" id="KW-1185">Reference proteome</keyword>
<dbReference type="OrthoDB" id="9802281at2"/>
<feature type="domain" description="DAHP synthetase I/KDSA" evidence="2">
    <location>
        <begin position="96"/>
        <end position="349"/>
    </location>
</feature>
<dbReference type="Gene3D" id="3.30.70.1140">
    <property type="entry name" value="Phospho-2-dehydro-3-deoxyheptonate aldolase, domain 1"/>
    <property type="match status" value="1"/>
</dbReference>
<dbReference type="InParanoid" id="A0A5C7ETX5"/>
<dbReference type="Gene3D" id="3.20.20.70">
    <property type="entry name" value="Aldolase class I"/>
    <property type="match status" value="1"/>
</dbReference>
<dbReference type="RefSeq" id="WP_147799402.1">
    <property type="nucleotide sequence ID" value="NZ_VPFL01000007.1"/>
</dbReference>
<reference evidence="3 4" key="1">
    <citation type="submission" date="2019-08" db="EMBL/GenBank/DDBJ databases">
        <title>Pelomicrobium methylotrophicum gen. nov., sp. nov. a moderately thermophilic, facultatively anaerobic, lithoautotrophic and methylotrophic bacterium isolated from a terrestrial mud volcano.</title>
        <authorList>
            <person name="Slobodkina G.B."/>
            <person name="Merkel A.Y."/>
            <person name="Slobodkin A.I."/>
        </authorList>
    </citation>
    <scope>NUCLEOTIDE SEQUENCE [LARGE SCALE GENOMIC DNA]</scope>
    <source>
        <strain evidence="3 4">SM250</strain>
    </source>
</reference>
<dbReference type="PANTHER" id="PTHR43018:SF1">
    <property type="entry name" value="PROTEIN AROA(G)"/>
    <property type="match status" value="1"/>
</dbReference>
<dbReference type="Proteomes" id="UP000321201">
    <property type="component" value="Unassembled WGS sequence"/>
</dbReference>
<dbReference type="GO" id="GO:0016740">
    <property type="term" value="F:transferase activity"/>
    <property type="evidence" value="ECO:0007669"/>
    <property type="project" value="UniProtKB-KW"/>
</dbReference>
<proteinExistence type="predicted"/>
<comment type="caution">
    <text evidence="3">The sequence shown here is derived from an EMBL/GenBank/DDBJ whole genome shotgun (WGS) entry which is preliminary data.</text>
</comment>
<dbReference type="SUPFAM" id="SSF51569">
    <property type="entry name" value="Aldolase"/>
    <property type="match status" value="1"/>
</dbReference>
<evidence type="ECO:0000313" key="4">
    <source>
        <dbReference type="Proteomes" id="UP000321201"/>
    </source>
</evidence>
<dbReference type="InterPro" id="IPR052899">
    <property type="entry name" value="Class-I_DAHP_synthase"/>
</dbReference>